<dbReference type="EMBL" id="LT670849">
    <property type="protein sequence ID" value="SHN82834.1"/>
    <property type="molecule type" value="Genomic_DNA"/>
</dbReference>
<dbReference type="Proteomes" id="UP000184096">
    <property type="component" value="Chromosome I"/>
</dbReference>
<sequence>MTMAGSRWWRRISSIAGGCAIAFATAFAAHAAEPTAAGLWQKIEDGKPVVWVLFVDHRDGTFEGAIAKTFPKPGTPPHLTCAKCTDDRKDAAVLGISFIRDMKRNGLEYEGGNILDPRDGQVWKAKMTLSADGQQLTLRGYVMTPLLGKDEYWQRLPDSELASLDPTVVAKYLPSQAVATKQPAGKKPAAPAKQ</sequence>
<accession>A0A1M7UIR9</accession>
<dbReference type="PANTHER" id="PTHR36919:SF3">
    <property type="entry name" value="BLL5882 PROTEIN"/>
    <property type="match status" value="1"/>
</dbReference>
<dbReference type="AlphaFoldDB" id="A0A1M7UIR9"/>
<keyword evidence="4" id="KW-1185">Reference proteome</keyword>
<evidence type="ECO:0000313" key="3">
    <source>
        <dbReference type="EMBL" id="SHN82834.1"/>
    </source>
</evidence>
<proteinExistence type="predicted"/>
<dbReference type="Pfam" id="PF09917">
    <property type="entry name" value="DUF2147"/>
    <property type="match status" value="1"/>
</dbReference>
<feature type="domain" description="DUF2147" evidence="2">
    <location>
        <begin position="38"/>
        <end position="155"/>
    </location>
</feature>
<dbReference type="Gene3D" id="2.40.128.520">
    <property type="match status" value="1"/>
</dbReference>
<feature type="chain" id="PRO_5012410185" description="DUF2147 domain-containing protein" evidence="1">
    <location>
        <begin position="32"/>
        <end position="194"/>
    </location>
</feature>
<evidence type="ECO:0000256" key="1">
    <source>
        <dbReference type="SAM" id="SignalP"/>
    </source>
</evidence>
<name>A0A1M7UIR9_9BRAD</name>
<evidence type="ECO:0000259" key="2">
    <source>
        <dbReference type="Pfam" id="PF09917"/>
    </source>
</evidence>
<reference evidence="4" key="1">
    <citation type="submission" date="2016-11" db="EMBL/GenBank/DDBJ databases">
        <authorList>
            <person name="Varghese N."/>
            <person name="Submissions S."/>
        </authorList>
    </citation>
    <scope>NUCLEOTIDE SEQUENCE [LARGE SCALE GENOMIC DNA]</scope>
    <source>
        <strain evidence="4">GAS401</strain>
    </source>
</reference>
<gene>
    <name evidence="3" type="ORF">SAMN05444170_5280</name>
</gene>
<keyword evidence="1" id="KW-0732">Signal</keyword>
<dbReference type="InterPro" id="IPR019223">
    <property type="entry name" value="DUF2147"/>
</dbReference>
<organism evidence="3 4">
    <name type="scientific">Bradyrhizobium erythrophlei</name>
    <dbReference type="NCBI Taxonomy" id="1437360"/>
    <lineage>
        <taxon>Bacteria</taxon>
        <taxon>Pseudomonadati</taxon>
        <taxon>Pseudomonadota</taxon>
        <taxon>Alphaproteobacteria</taxon>
        <taxon>Hyphomicrobiales</taxon>
        <taxon>Nitrobacteraceae</taxon>
        <taxon>Bradyrhizobium</taxon>
    </lineage>
</organism>
<dbReference type="PANTHER" id="PTHR36919">
    <property type="entry name" value="BLR1215 PROTEIN"/>
    <property type="match status" value="1"/>
</dbReference>
<feature type="signal peptide" evidence="1">
    <location>
        <begin position="1"/>
        <end position="31"/>
    </location>
</feature>
<evidence type="ECO:0000313" key="4">
    <source>
        <dbReference type="Proteomes" id="UP000184096"/>
    </source>
</evidence>
<protein>
    <recommendedName>
        <fullName evidence="2">DUF2147 domain-containing protein</fullName>
    </recommendedName>
</protein>